<evidence type="ECO:0000259" key="7">
    <source>
        <dbReference type="Pfam" id="PF04024"/>
    </source>
</evidence>
<comment type="caution">
    <text evidence="8">The sequence shown here is derived from an EMBL/GenBank/DDBJ whole genome shotgun (WGS) entry which is preliminary data.</text>
</comment>
<sequence>MKKRLYKSTSNKMLSGVLGGIGEQYDIDTSLLRILYAVGVFLSSGFLLLVYIVAALIIPKDIEVNKEAE</sequence>
<dbReference type="Pfam" id="PF04024">
    <property type="entry name" value="PspC"/>
    <property type="match status" value="1"/>
</dbReference>
<dbReference type="PANTHER" id="PTHR33885">
    <property type="entry name" value="PHAGE SHOCK PROTEIN C"/>
    <property type="match status" value="1"/>
</dbReference>
<evidence type="ECO:0000256" key="4">
    <source>
        <dbReference type="ARBA" id="ARBA00022989"/>
    </source>
</evidence>
<evidence type="ECO:0000313" key="8">
    <source>
        <dbReference type="EMBL" id="MFC7319578.1"/>
    </source>
</evidence>
<keyword evidence="5 6" id="KW-0472">Membrane</keyword>
<dbReference type="PANTHER" id="PTHR33885:SF3">
    <property type="entry name" value="PHAGE SHOCK PROTEIN C"/>
    <property type="match status" value="1"/>
</dbReference>
<evidence type="ECO:0000313" key="9">
    <source>
        <dbReference type="Proteomes" id="UP001596494"/>
    </source>
</evidence>
<keyword evidence="9" id="KW-1185">Reference proteome</keyword>
<feature type="domain" description="Phage shock protein PspC N-terminal" evidence="7">
    <location>
        <begin position="3"/>
        <end position="60"/>
    </location>
</feature>
<keyword evidence="2" id="KW-1003">Cell membrane</keyword>
<keyword evidence="4 6" id="KW-1133">Transmembrane helix</keyword>
<feature type="transmembrane region" description="Helical" evidence="6">
    <location>
        <begin position="34"/>
        <end position="58"/>
    </location>
</feature>
<evidence type="ECO:0000256" key="3">
    <source>
        <dbReference type="ARBA" id="ARBA00022692"/>
    </source>
</evidence>
<reference evidence="9" key="1">
    <citation type="journal article" date="2019" name="Int. J. Syst. Evol. Microbiol.">
        <title>The Global Catalogue of Microorganisms (GCM) 10K type strain sequencing project: providing services to taxonomists for standard genome sequencing and annotation.</title>
        <authorList>
            <consortium name="The Broad Institute Genomics Platform"/>
            <consortium name="The Broad Institute Genome Sequencing Center for Infectious Disease"/>
            <person name="Wu L."/>
            <person name="Ma J."/>
        </authorList>
    </citation>
    <scope>NUCLEOTIDE SEQUENCE [LARGE SCALE GENOMIC DNA]</scope>
    <source>
        <strain evidence="9">CCUG 73951</strain>
    </source>
</reference>
<accession>A0ABW2K080</accession>
<evidence type="ECO:0000256" key="6">
    <source>
        <dbReference type="SAM" id="Phobius"/>
    </source>
</evidence>
<evidence type="ECO:0000256" key="1">
    <source>
        <dbReference type="ARBA" id="ARBA00004162"/>
    </source>
</evidence>
<evidence type="ECO:0000256" key="2">
    <source>
        <dbReference type="ARBA" id="ARBA00022475"/>
    </source>
</evidence>
<dbReference type="EMBL" id="JBHTBY010000001">
    <property type="protein sequence ID" value="MFC7319578.1"/>
    <property type="molecule type" value="Genomic_DNA"/>
</dbReference>
<dbReference type="RefSeq" id="WP_289215376.1">
    <property type="nucleotide sequence ID" value="NZ_JAPVRC010000003.1"/>
</dbReference>
<dbReference type="InterPro" id="IPR052027">
    <property type="entry name" value="PspC"/>
</dbReference>
<gene>
    <name evidence="8" type="ORF">ACFQMN_01595</name>
</gene>
<protein>
    <submittedName>
        <fullName evidence="8">PspC domain-containing protein</fullName>
    </submittedName>
</protein>
<dbReference type="InterPro" id="IPR007168">
    <property type="entry name" value="Phageshock_PspC_N"/>
</dbReference>
<organism evidence="8 9">
    <name type="scientific">Halobacillus campisalis</name>
    <dbReference type="NCBI Taxonomy" id="435909"/>
    <lineage>
        <taxon>Bacteria</taxon>
        <taxon>Bacillati</taxon>
        <taxon>Bacillota</taxon>
        <taxon>Bacilli</taxon>
        <taxon>Bacillales</taxon>
        <taxon>Bacillaceae</taxon>
        <taxon>Halobacillus</taxon>
    </lineage>
</organism>
<comment type="subcellular location">
    <subcellularLocation>
        <location evidence="1">Cell membrane</location>
        <topology evidence="1">Single-pass membrane protein</topology>
    </subcellularLocation>
</comment>
<evidence type="ECO:0000256" key="5">
    <source>
        <dbReference type="ARBA" id="ARBA00023136"/>
    </source>
</evidence>
<keyword evidence="3 6" id="KW-0812">Transmembrane</keyword>
<dbReference type="Proteomes" id="UP001596494">
    <property type="component" value="Unassembled WGS sequence"/>
</dbReference>
<proteinExistence type="predicted"/>
<name>A0ABW2K080_9BACI</name>